<dbReference type="InterPro" id="IPR053151">
    <property type="entry name" value="RNase_H-like"/>
</dbReference>
<dbReference type="InterPro" id="IPR026960">
    <property type="entry name" value="RVT-Znf"/>
</dbReference>
<gene>
    <name evidence="3" type="ORF">SO802_033961</name>
</gene>
<dbReference type="PANTHER" id="PTHR47723">
    <property type="entry name" value="OS05G0353850 PROTEIN"/>
    <property type="match status" value="1"/>
</dbReference>
<dbReference type="GO" id="GO:0003676">
    <property type="term" value="F:nucleic acid binding"/>
    <property type="evidence" value="ECO:0007669"/>
    <property type="project" value="InterPro"/>
</dbReference>
<evidence type="ECO:0008006" key="5">
    <source>
        <dbReference type="Google" id="ProtNLM"/>
    </source>
</evidence>
<protein>
    <recommendedName>
        <fullName evidence="5">RNase H type-1 domain-containing protein</fullName>
    </recommendedName>
</protein>
<dbReference type="SUPFAM" id="SSF53098">
    <property type="entry name" value="Ribonuclease H-like"/>
    <property type="match status" value="1"/>
</dbReference>
<evidence type="ECO:0000259" key="1">
    <source>
        <dbReference type="Pfam" id="PF13456"/>
    </source>
</evidence>
<name>A0AAW2BEK1_9ROSI</name>
<accession>A0AAW2BEK1</accession>
<dbReference type="Proteomes" id="UP001459277">
    <property type="component" value="Unassembled WGS sequence"/>
</dbReference>
<dbReference type="Pfam" id="PF13966">
    <property type="entry name" value="zf-RVT"/>
    <property type="match status" value="1"/>
</dbReference>
<evidence type="ECO:0000313" key="4">
    <source>
        <dbReference type="Proteomes" id="UP001459277"/>
    </source>
</evidence>
<dbReference type="Gene3D" id="3.30.420.10">
    <property type="entry name" value="Ribonuclease H-like superfamily/Ribonuclease H"/>
    <property type="match status" value="1"/>
</dbReference>
<dbReference type="Pfam" id="PF13456">
    <property type="entry name" value="RVT_3"/>
    <property type="match status" value="1"/>
</dbReference>
<organism evidence="3 4">
    <name type="scientific">Lithocarpus litseifolius</name>
    <dbReference type="NCBI Taxonomy" id="425828"/>
    <lineage>
        <taxon>Eukaryota</taxon>
        <taxon>Viridiplantae</taxon>
        <taxon>Streptophyta</taxon>
        <taxon>Embryophyta</taxon>
        <taxon>Tracheophyta</taxon>
        <taxon>Spermatophyta</taxon>
        <taxon>Magnoliopsida</taxon>
        <taxon>eudicotyledons</taxon>
        <taxon>Gunneridae</taxon>
        <taxon>Pentapetalae</taxon>
        <taxon>rosids</taxon>
        <taxon>fabids</taxon>
        <taxon>Fagales</taxon>
        <taxon>Fagaceae</taxon>
        <taxon>Lithocarpus</taxon>
    </lineage>
</organism>
<dbReference type="InterPro" id="IPR012337">
    <property type="entry name" value="RNaseH-like_sf"/>
</dbReference>
<dbReference type="EMBL" id="JAZDWU010000012">
    <property type="protein sequence ID" value="KAK9984436.1"/>
    <property type="molecule type" value="Genomic_DNA"/>
</dbReference>
<dbReference type="GO" id="GO:0004523">
    <property type="term" value="F:RNA-DNA hybrid ribonuclease activity"/>
    <property type="evidence" value="ECO:0007669"/>
    <property type="project" value="InterPro"/>
</dbReference>
<feature type="domain" description="RNase H type-1" evidence="1">
    <location>
        <begin position="225"/>
        <end position="345"/>
    </location>
</feature>
<evidence type="ECO:0000313" key="3">
    <source>
        <dbReference type="EMBL" id="KAK9984436.1"/>
    </source>
</evidence>
<feature type="domain" description="Reverse transcriptase zinc-binding" evidence="2">
    <location>
        <begin position="28"/>
        <end position="116"/>
    </location>
</feature>
<keyword evidence="4" id="KW-1185">Reference proteome</keyword>
<dbReference type="InterPro" id="IPR036397">
    <property type="entry name" value="RNaseH_sf"/>
</dbReference>
<dbReference type="AlphaFoldDB" id="A0AAW2BEK1"/>
<dbReference type="CDD" id="cd06222">
    <property type="entry name" value="RNase_H_like"/>
    <property type="match status" value="1"/>
</dbReference>
<proteinExistence type="predicted"/>
<dbReference type="InterPro" id="IPR044730">
    <property type="entry name" value="RNase_H-like_dom_plant"/>
</dbReference>
<dbReference type="InterPro" id="IPR002156">
    <property type="entry name" value="RNaseH_domain"/>
</dbReference>
<sequence length="387" mass="43361">MEIKATPIPYSKLREDRLSWSSSPSGEFHLKDAYRIANAKENKSAIQPFSGVWVWKIPSLPKIKCFLWQCCHQSIPVRALLAERGMNISPICPMCNAAPETISHALRDCPKAQFFWNSFSPLVSTSNFYGTQFLDWLRINCRSMQHCDVADLDWAILFPIAVWVLWLHRNSTIFGKANIHKDLKAESLAKAAEMAYMGIIEKHKQTKAKIQVRWLPPSLNWFKVNSDGSSMGNPGLAGGGGLIRNQDGEWVKGYARSIGCATSVAAELWALRDGIRLCISLKLLAVVFELDAKLVVDLLKKDMEKSNSIDVLVADCKEGLKEIPMVRIQHCYREANKCTDALAHRGALMDQDFTIFLNPPSDVVFLLSLDSAGTLYDRLVTSGLKVF</sequence>
<evidence type="ECO:0000259" key="2">
    <source>
        <dbReference type="Pfam" id="PF13966"/>
    </source>
</evidence>
<reference evidence="3 4" key="1">
    <citation type="submission" date="2024-01" db="EMBL/GenBank/DDBJ databases">
        <title>A telomere-to-telomere, gap-free genome of sweet tea (Lithocarpus litseifolius).</title>
        <authorList>
            <person name="Zhou J."/>
        </authorList>
    </citation>
    <scope>NUCLEOTIDE SEQUENCE [LARGE SCALE GENOMIC DNA]</scope>
    <source>
        <strain evidence="3">Zhou-2022a</strain>
        <tissue evidence="3">Leaf</tissue>
    </source>
</reference>
<dbReference type="PANTHER" id="PTHR47723:SF19">
    <property type="entry name" value="POLYNUCLEOTIDYL TRANSFERASE, RIBONUCLEASE H-LIKE SUPERFAMILY PROTEIN"/>
    <property type="match status" value="1"/>
</dbReference>
<comment type="caution">
    <text evidence="3">The sequence shown here is derived from an EMBL/GenBank/DDBJ whole genome shotgun (WGS) entry which is preliminary data.</text>
</comment>